<feature type="signal peptide" evidence="1">
    <location>
        <begin position="1"/>
        <end position="17"/>
    </location>
</feature>
<evidence type="ECO:0000313" key="2">
    <source>
        <dbReference type="EMBL" id="KAK6730495.1"/>
    </source>
</evidence>
<reference evidence="2 3" key="1">
    <citation type="submission" date="2023-08" db="EMBL/GenBank/DDBJ databases">
        <title>A Necator americanus chromosomal reference genome.</title>
        <authorList>
            <person name="Ilik V."/>
            <person name="Petrzelkova K.J."/>
            <person name="Pardy F."/>
            <person name="Fuh T."/>
            <person name="Niatou-Singa F.S."/>
            <person name="Gouil Q."/>
            <person name="Baker L."/>
            <person name="Ritchie M.E."/>
            <person name="Jex A.R."/>
            <person name="Gazzola D."/>
            <person name="Li H."/>
            <person name="Toshio Fujiwara R."/>
            <person name="Zhan B."/>
            <person name="Aroian R.V."/>
            <person name="Pafco B."/>
            <person name="Schwarz E.M."/>
        </authorList>
    </citation>
    <scope>NUCLEOTIDE SEQUENCE [LARGE SCALE GENOMIC DNA]</scope>
    <source>
        <strain evidence="2 3">Aroian</strain>
        <tissue evidence="2">Whole animal</tissue>
    </source>
</reference>
<evidence type="ECO:0008006" key="4">
    <source>
        <dbReference type="Google" id="ProtNLM"/>
    </source>
</evidence>
<accession>A0ABR1BX58</accession>
<organism evidence="2 3">
    <name type="scientific">Necator americanus</name>
    <name type="common">Human hookworm</name>
    <dbReference type="NCBI Taxonomy" id="51031"/>
    <lineage>
        <taxon>Eukaryota</taxon>
        <taxon>Metazoa</taxon>
        <taxon>Ecdysozoa</taxon>
        <taxon>Nematoda</taxon>
        <taxon>Chromadorea</taxon>
        <taxon>Rhabditida</taxon>
        <taxon>Rhabditina</taxon>
        <taxon>Rhabditomorpha</taxon>
        <taxon>Strongyloidea</taxon>
        <taxon>Ancylostomatidae</taxon>
        <taxon>Bunostominae</taxon>
        <taxon>Necator</taxon>
    </lineage>
</organism>
<name>A0ABR1BX58_NECAM</name>
<dbReference type="EMBL" id="JAVFWL010000001">
    <property type="protein sequence ID" value="KAK6730495.1"/>
    <property type="molecule type" value="Genomic_DNA"/>
</dbReference>
<evidence type="ECO:0000313" key="3">
    <source>
        <dbReference type="Proteomes" id="UP001303046"/>
    </source>
</evidence>
<dbReference type="Proteomes" id="UP001303046">
    <property type="component" value="Unassembled WGS sequence"/>
</dbReference>
<keyword evidence="3" id="KW-1185">Reference proteome</keyword>
<feature type="chain" id="PRO_5045279480" description="Phlebovirus glycoprotein G2 fusion domain-containing protein" evidence="1">
    <location>
        <begin position="18"/>
        <end position="144"/>
    </location>
</feature>
<sequence>MQSLLFLLFFMFSRSSCLLCNQCGGERHGLGLRLLRTMCCSATTIECAAGLVCLRALVVSPQKSFILSGCHVPEDGLIGCDFHVLPHNASIHRCTCLDQPCQAYFPNGDCPQAARIILSHEGADFGLGEIDRIVLDTCAGAETC</sequence>
<proteinExistence type="predicted"/>
<comment type="caution">
    <text evidence="2">The sequence shown here is derived from an EMBL/GenBank/DDBJ whole genome shotgun (WGS) entry which is preliminary data.</text>
</comment>
<gene>
    <name evidence="2" type="primary">Necator_chrI.g3266</name>
    <name evidence="2" type="ORF">RB195_007137</name>
</gene>
<keyword evidence="1" id="KW-0732">Signal</keyword>
<protein>
    <recommendedName>
        <fullName evidence="4">Phlebovirus glycoprotein G2 fusion domain-containing protein</fullName>
    </recommendedName>
</protein>
<evidence type="ECO:0000256" key="1">
    <source>
        <dbReference type="SAM" id="SignalP"/>
    </source>
</evidence>